<accession>A0A9Q3T0E6</accession>
<protein>
    <submittedName>
        <fullName evidence="1">Uncharacterized protein</fullName>
    </submittedName>
</protein>
<name>A0A9Q3T0E6_9LACO</name>
<reference evidence="1" key="1">
    <citation type="submission" date="2021-05" db="EMBL/GenBank/DDBJ databases">
        <title>Pangenome of Leuconostoc gelidum warrants species status for Leuconostoc gelidum subsp. gasicomitatum.</title>
        <authorList>
            <person name="Johansson P."/>
            <person name="Sade E."/>
            <person name="Hultman J."/>
            <person name="Auvinen P."/>
            <person name="Bjorkroth J."/>
        </authorList>
    </citation>
    <scope>NUCLEOTIDE SEQUENCE</scope>
    <source>
        <strain evidence="1">A.21.4</strain>
    </source>
</reference>
<dbReference type="EMBL" id="JAHBFI010000020">
    <property type="protein sequence ID" value="MBZ5963339.1"/>
    <property type="molecule type" value="Genomic_DNA"/>
</dbReference>
<organism evidence="1 2">
    <name type="scientific">Leuconostoc gasicomitatum</name>
    <dbReference type="NCBI Taxonomy" id="115778"/>
    <lineage>
        <taxon>Bacteria</taxon>
        <taxon>Bacillati</taxon>
        <taxon>Bacillota</taxon>
        <taxon>Bacilli</taxon>
        <taxon>Lactobacillales</taxon>
        <taxon>Lactobacillaceae</taxon>
        <taxon>Leuconostoc</taxon>
        <taxon>Leuconostoc gelidum group</taxon>
    </lineage>
</organism>
<dbReference type="AlphaFoldDB" id="A0A9Q3T0E6"/>
<proteinExistence type="predicted"/>
<comment type="caution">
    <text evidence="1">The sequence shown here is derived from an EMBL/GenBank/DDBJ whole genome shotgun (WGS) entry which is preliminary data.</text>
</comment>
<dbReference type="Proteomes" id="UP000752647">
    <property type="component" value="Unassembled WGS sequence"/>
</dbReference>
<dbReference type="GeneID" id="79851185"/>
<gene>
    <name evidence="1" type="ORF">KIJ12_09315</name>
</gene>
<sequence>MKTQLVLGFWTAGGFTDKLNDALADLEAHSHEIIEVQYRTPVFAYTALIVYK</sequence>
<dbReference type="OMA" id="IEVQYRT"/>
<evidence type="ECO:0000313" key="2">
    <source>
        <dbReference type="Proteomes" id="UP000752647"/>
    </source>
</evidence>
<dbReference type="RefSeq" id="WP_013231361.1">
    <property type="nucleotide sequence ID" value="NZ_BPKT01000001.1"/>
</dbReference>
<evidence type="ECO:0000313" key="1">
    <source>
        <dbReference type="EMBL" id="MBZ5963339.1"/>
    </source>
</evidence>